<name>A0AA39YHK9_9PEZI</name>
<gene>
    <name evidence="3" type="ORF">B0T16DRAFT_455120</name>
</gene>
<accession>A0AA39YHK9</accession>
<dbReference type="AlphaFoldDB" id="A0AA39YHK9"/>
<feature type="chain" id="PRO_5041247664" description="Azaphilone pigments biosynthesis cluster protein L N-terminal domain-containing protein" evidence="1">
    <location>
        <begin position="21"/>
        <end position="586"/>
    </location>
</feature>
<dbReference type="Pfam" id="PF17111">
    <property type="entry name" value="PigL_N"/>
    <property type="match status" value="1"/>
</dbReference>
<dbReference type="InterPro" id="IPR031348">
    <property type="entry name" value="PigL_N"/>
</dbReference>
<protein>
    <recommendedName>
        <fullName evidence="2">Azaphilone pigments biosynthesis cluster protein L N-terminal domain-containing protein</fullName>
    </recommendedName>
</protein>
<evidence type="ECO:0000256" key="1">
    <source>
        <dbReference type="SAM" id="SignalP"/>
    </source>
</evidence>
<dbReference type="InterPro" id="IPR028994">
    <property type="entry name" value="Integrin_alpha_N"/>
</dbReference>
<evidence type="ECO:0000313" key="4">
    <source>
        <dbReference type="Proteomes" id="UP001174936"/>
    </source>
</evidence>
<sequence>MDPLSIAASCLALASGVAKASSVVVEFTRDARNASKDMVAILAELQALGDILTPFTTSLPTISAVPQTLLTRVETILSGCMAVVNEINKLVGKYVYQRNKVFAKIGWSMFGQADVQRLRESLTGYKTALNLGIQVISISIGQVVVGDTTAIREQNVALMENVDTILAQLRGIQSAKSSGHKHQRIGEWMDEIDALTSYAETAYAATAYADTAYAETVAEQPAAEPTDSAPLITYPVIFKPVYQEGDPGKGIGGYDLRSPLDRCYPLDFNSTGRLDHLVFFRPGTGLIVILQNKVGTWTPVFQTTSGIPTYDNILTPDDRAFAFDFSSTGCPDHLLFYRPGSGILAIIRNDVSTSGTYTPIFRTRTGLSGFDLSSPSDRIFPFDYTHSGHLDHLALYRPGAGLFLILRNDVSTTGTFTPVYHPTNGIAGFDLTNPRDRAFAFDWDSSGKTDHIALYRPGEGLFTVVKHNDDGVFSPAWSSAGQGVGGYDLARTWDVAFAYDWDHTGKRDHVAFYRPGTGTFWVVARDGKGWKAVFAEGDPGRGVGGYDLARESDRVFAFDYEGSGRADCLVAYRRNGTGTIWILRHV</sequence>
<keyword evidence="4" id="KW-1185">Reference proteome</keyword>
<evidence type="ECO:0000313" key="3">
    <source>
        <dbReference type="EMBL" id="KAK0652772.1"/>
    </source>
</evidence>
<dbReference type="Proteomes" id="UP001174936">
    <property type="component" value="Unassembled WGS sequence"/>
</dbReference>
<reference evidence="3" key="1">
    <citation type="submission" date="2023-06" db="EMBL/GenBank/DDBJ databases">
        <title>Genome-scale phylogeny and comparative genomics of the fungal order Sordariales.</title>
        <authorList>
            <consortium name="Lawrence Berkeley National Laboratory"/>
            <person name="Hensen N."/>
            <person name="Bonometti L."/>
            <person name="Westerberg I."/>
            <person name="Brannstrom I.O."/>
            <person name="Guillou S."/>
            <person name="Cros-Aarteil S."/>
            <person name="Calhoun S."/>
            <person name="Haridas S."/>
            <person name="Kuo A."/>
            <person name="Mondo S."/>
            <person name="Pangilinan J."/>
            <person name="Riley R."/>
            <person name="Labutti K."/>
            <person name="Andreopoulos B."/>
            <person name="Lipzen A."/>
            <person name="Chen C."/>
            <person name="Yanf M."/>
            <person name="Daum C."/>
            <person name="Ng V."/>
            <person name="Clum A."/>
            <person name="Steindorff A."/>
            <person name="Ohm R."/>
            <person name="Martin F."/>
            <person name="Silar P."/>
            <person name="Natvig D."/>
            <person name="Lalanne C."/>
            <person name="Gautier V."/>
            <person name="Ament-Velasquez S.L."/>
            <person name="Kruys A."/>
            <person name="Hutchinson M.I."/>
            <person name="Powell A.J."/>
            <person name="Barry K."/>
            <person name="Miller A.N."/>
            <person name="Grigoriev I.V."/>
            <person name="Debuchy R."/>
            <person name="Gladieux P."/>
            <person name="Thoren M.H."/>
            <person name="Johannesson H."/>
        </authorList>
    </citation>
    <scope>NUCLEOTIDE SEQUENCE</scope>
    <source>
        <strain evidence="3">SMH2532-1</strain>
    </source>
</reference>
<proteinExistence type="predicted"/>
<comment type="caution">
    <text evidence="3">The sequence shown here is derived from an EMBL/GenBank/DDBJ whole genome shotgun (WGS) entry which is preliminary data.</text>
</comment>
<dbReference type="EMBL" id="JAULSV010000002">
    <property type="protein sequence ID" value="KAK0652772.1"/>
    <property type="molecule type" value="Genomic_DNA"/>
</dbReference>
<evidence type="ECO:0000259" key="2">
    <source>
        <dbReference type="Pfam" id="PF17111"/>
    </source>
</evidence>
<feature type="domain" description="Azaphilone pigments biosynthesis cluster protein L N-terminal" evidence="2">
    <location>
        <begin position="1"/>
        <end position="185"/>
    </location>
</feature>
<dbReference type="SUPFAM" id="SSF69318">
    <property type="entry name" value="Integrin alpha N-terminal domain"/>
    <property type="match status" value="1"/>
</dbReference>
<feature type="signal peptide" evidence="1">
    <location>
        <begin position="1"/>
        <end position="20"/>
    </location>
</feature>
<keyword evidence="1" id="KW-0732">Signal</keyword>
<organism evidence="3 4">
    <name type="scientific">Cercophora newfieldiana</name>
    <dbReference type="NCBI Taxonomy" id="92897"/>
    <lineage>
        <taxon>Eukaryota</taxon>
        <taxon>Fungi</taxon>
        <taxon>Dikarya</taxon>
        <taxon>Ascomycota</taxon>
        <taxon>Pezizomycotina</taxon>
        <taxon>Sordariomycetes</taxon>
        <taxon>Sordariomycetidae</taxon>
        <taxon>Sordariales</taxon>
        <taxon>Lasiosphaeriaceae</taxon>
        <taxon>Cercophora</taxon>
    </lineage>
</organism>